<keyword evidence="2" id="KW-0472">Membrane</keyword>
<dbReference type="EMBL" id="PNCJ01000004">
    <property type="protein sequence ID" value="TMP39884.1"/>
    <property type="molecule type" value="Genomic_DNA"/>
</dbReference>
<sequence>MFRVIVFLVIVLLIFVSIGGFIASSAGWLSDELAGLYDTHFSFVTGLASVVGLLAFASSKKIRSTDFEEEELEKLQSLMKAAQDLENVKSNKSETEQQLIDLERKKKLMEISVQKAGLVLFYKNQLERYEPQIAKKIETDHELNLAIKESLEARARLKSLDQEIDDDENVELIRSILNKHKQKDIPLSNDPILMAADLVTKSLTRFIRI</sequence>
<dbReference type="RefSeq" id="WP_138543126.1">
    <property type="nucleotide sequence ID" value="NZ_PNCJ01000004.1"/>
</dbReference>
<keyword evidence="2" id="KW-1133">Transmembrane helix</keyword>
<evidence type="ECO:0000256" key="1">
    <source>
        <dbReference type="SAM" id="Coils"/>
    </source>
</evidence>
<comment type="caution">
    <text evidence="3">The sequence shown here is derived from an EMBL/GenBank/DDBJ whole genome shotgun (WGS) entry which is preliminary data.</text>
</comment>
<proteinExistence type="predicted"/>
<dbReference type="Proteomes" id="UP000306719">
    <property type="component" value="Unassembled WGS sequence"/>
</dbReference>
<keyword evidence="1" id="KW-0175">Coiled coil</keyword>
<reference evidence="3 4" key="1">
    <citation type="submission" date="2018-01" db="EMBL/GenBank/DDBJ databases">
        <authorList>
            <person name="Paulsen S."/>
            <person name="Gram L.K."/>
        </authorList>
    </citation>
    <scope>NUCLEOTIDE SEQUENCE [LARGE SCALE GENOMIC DNA]</scope>
    <source>
        <strain evidence="3 4">S2599</strain>
    </source>
</reference>
<evidence type="ECO:0000313" key="3">
    <source>
        <dbReference type="EMBL" id="TMP39884.1"/>
    </source>
</evidence>
<accession>A0A5S3X5F0</accession>
<gene>
    <name evidence="3" type="ORF">CWB98_01045</name>
</gene>
<dbReference type="AlphaFoldDB" id="A0A5S3X5F0"/>
<evidence type="ECO:0000256" key="2">
    <source>
        <dbReference type="SAM" id="Phobius"/>
    </source>
</evidence>
<feature type="coiled-coil region" evidence="1">
    <location>
        <begin position="65"/>
        <end position="112"/>
    </location>
</feature>
<evidence type="ECO:0000313" key="4">
    <source>
        <dbReference type="Proteomes" id="UP000306719"/>
    </source>
</evidence>
<protein>
    <submittedName>
        <fullName evidence="3">Uncharacterized protein</fullName>
    </submittedName>
</protein>
<feature type="transmembrane region" description="Helical" evidence="2">
    <location>
        <begin position="39"/>
        <end position="57"/>
    </location>
</feature>
<keyword evidence="2" id="KW-0812">Transmembrane</keyword>
<reference evidence="4" key="2">
    <citation type="submission" date="2019-06" db="EMBL/GenBank/DDBJ databases">
        <title>Co-occurence of chitin degradation, pigmentation and bioactivity in marine Pseudoalteromonas.</title>
        <authorList>
            <person name="Sonnenschein E.C."/>
            <person name="Bech P.K."/>
        </authorList>
    </citation>
    <scope>NUCLEOTIDE SEQUENCE [LARGE SCALE GENOMIC DNA]</scope>
    <source>
        <strain evidence="4">S2599</strain>
    </source>
</reference>
<organism evidence="3 4">
    <name type="scientific">Pseudoalteromonas rubra</name>
    <dbReference type="NCBI Taxonomy" id="43658"/>
    <lineage>
        <taxon>Bacteria</taxon>
        <taxon>Pseudomonadati</taxon>
        <taxon>Pseudomonadota</taxon>
        <taxon>Gammaproteobacteria</taxon>
        <taxon>Alteromonadales</taxon>
        <taxon>Pseudoalteromonadaceae</taxon>
        <taxon>Pseudoalteromonas</taxon>
    </lineage>
</organism>
<name>A0A5S3X5F0_9GAMM</name>
<dbReference type="OrthoDB" id="7068267at2"/>